<dbReference type="InterPro" id="IPR049458">
    <property type="entry name" value="EpsG-like"/>
</dbReference>
<feature type="transmembrane region" description="Helical" evidence="1">
    <location>
        <begin position="183"/>
        <end position="202"/>
    </location>
</feature>
<feature type="transmembrane region" description="Helical" evidence="1">
    <location>
        <begin position="109"/>
        <end position="136"/>
    </location>
</feature>
<sequence length="366" mass="41448">MLLFLTIFQNVISSVSKKFQHISGLITFMVLGYIAGTANAAHNADYSLYLASYQMHLGNFEKGYTYVANLASASGLTYEQFRLISSIIVYLILYIAICRYTKNISTVAILYTFIIFPLDAIQVRNGMMLAIVALGISFLQKDCWKNYILSFMLIYFASLFHSLGLVFLTVPLLVLVLRHKRIFVLYHAELIALVLSVFFRIVGGSVIQSLSLKVASTFGSRGTLSNNLSSVYTNSTKVNVWLIFFVIAILFSLLPFLFQKYISNADGLIQEDYVATSWVMLFFGVSLILMVISVDYVRIMRVASFFAIILVARMFSNELKKRSFTVNVIVFIAFLFAGILLMYAQIKGVYRVQNELPYIYKIISQN</sequence>
<dbReference type="AlphaFoldDB" id="A0AAX6LIR3"/>
<organism evidence="2 3">
    <name type="scientific">Lactiplantibacillus pentosus</name>
    <name type="common">Lactobacillus pentosus</name>
    <dbReference type="NCBI Taxonomy" id="1589"/>
    <lineage>
        <taxon>Bacteria</taxon>
        <taxon>Bacillati</taxon>
        <taxon>Bacillota</taxon>
        <taxon>Bacilli</taxon>
        <taxon>Lactobacillales</taxon>
        <taxon>Lactobacillaceae</taxon>
        <taxon>Lactiplantibacillus</taxon>
    </lineage>
</organism>
<proteinExistence type="predicted"/>
<protein>
    <submittedName>
        <fullName evidence="2">EpsG family protein</fullName>
    </submittedName>
</protein>
<comment type="caution">
    <text evidence="2">The sequence shown here is derived from an EMBL/GenBank/DDBJ whole genome shotgun (WGS) entry which is preliminary data.</text>
</comment>
<keyword evidence="1" id="KW-0812">Transmembrane</keyword>
<gene>
    <name evidence="2" type="ORF">OOJ94_16620</name>
</gene>
<feature type="transmembrane region" description="Helical" evidence="1">
    <location>
        <begin position="240"/>
        <end position="261"/>
    </location>
</feature>
<feature type="transmembrane region" description="Helical" evidence="1">
    <location>
        <begin position="148"/>
        <end position="176"/>
    </location>
</feature>
<accession>A0AAX6LIR3</accession>
<name>A0AAX6LIR3_LACPE</name>
<reference evidence="2" key="2">
    <citation type="journal article" date="2023" name="Front Nutr">
        <title>Lactiplantibacillus pentosus P2020 protects the hyperuricemia and renal inflammation in mice.</title>
        <authorList>
            <person name="Wang Z."/>
            <person name="Song L."/>
            <person name="Li X."/>
            <person name="Xiao Y."/>
            <person name="Huang Y."/>
            <person name="Zhang Y."/>
            <person name="Li J."/>
            <person name="Li M."/>
            <person name="Ren Z."/>
        </authorList>
    </citation>
    <scope>NUCLEOTIDE SEQUENCE</scope>
    <source>
        <strain evidence="2">P2000</strain>
    </source>
</reference>
<keyword evidence="1" id="KW-0472">Membrane</keyword>
<feature type="transmembrane region" description="Helical" evidence="1">
    <location>
        <begin position="273"/>
        <end position="293"/>
    </location>
</feature>
<dbReference type="RefSeq" id="WP_260198028.1">
    <property type="nucleotide sequence ID" value="NZ_JAPEQV010000034.1"/>
</dbReference>
<feature type="transmembrane region" description="Helical" evidence="1">
    <location>
        <begin position="328"/>
        <end position="346"/>
    </location>
</feature>
<dbReference type="Pfam" id="PF14897">
    <property type="entry name" value="EpsG"/>
    <property type="match status" value="1"/>
</dbReference>
<reference evidence="2" key="1">
    <citation type="submission" date="2022-11" db="EMBL/GenBank/DDBJ databases">
        <authorList>
            <person name="Wang Z."/>
        </authorList>
    </citation>
    <scope>NUCLEOTIDE SEQUENCE</scope>
    <source>
        <strain evidence="2">P2000</strain>
    </source>
</reference>
<feature type="transmembrane region" description="Helical" evidence="1">
    <location>
        <begin position="299"/>
        <end position="316"/>
    </location>
</feature>
<keyword evidence="1" id="KW-1133">Transmembrane helix</keyword>
<evidence type="ECO:0000313" key="2">
    <source>
        <dbReference type="EMBL" id="MDF2314425.1"/>
    </source>
</evidence>
<evidence type="ECO:0000313" key="3">
    <source>
        <dbReference type="Proteomes" id="UP001151834"/>
    </source>
</evidence>
<dbReference type="EMBL" id="JAPEQV010000034">
    <property type="protein sequence ID" value="MDF2314425.1"/>
    <property type="molecule type" value="Genomic_DNA"/>
</dbReference>
<dbReference type="Proteomes" id="UP001151834">
    <property type="component" value="Unassembled WGS sequence"/>
</dbReference>
<feature type="transmembrane region" description="Helical" evidence="1">
    <location>
        <begin position="21"/>
        <end position="41"/>
    </location>
</feature>
<feature type="transmembrane region" description="Helical" evidence="1">
    <location>
        <begin position="80"/>
        <end position="97"/>
    </location>
</feature>
<evidence type="ECO:0000256" key="1">
    <source>
        <dbReference type="SAM" id="Phobius"/>
    </source>
</evidence>